<dbReference type="Proteomes" id="UP000746747">
    <property type="component" value="Unassembled WGS sequence"/>
</dbReference>
<comment type="function">
    <text evidence="1">Mediates the side-chain deamidation of N-terminal glutamine residues to glutamate, an important step in N-end rule pathway of protein degradation. Conversion of the resulting N-terminal glutamine to glutamate renders the protein susceptible to arginylation, polyubiquitination and degradation as specified by the N-end rule. Does not act on substrates with internal or C-terminal glutamine and does not act on non-glutamine residues in any position.</text>
</comment>
<keyword evidence="5 10" id="KW-0067">ATP-binding</keyword>
<dbReference type="InterPro" id="IPR037132">
    <property type="entry name" value="N_Gln_amidohydro_ab_roll_sf"/>
</dbReference>
<organism evidence="12 13">
    <name type="scientific">Cercopithifilaria johnstoni</name>
    <dbReference type="NCBI Taxonomy" id="2874296"/>
    <lineage>
        <taxon>Eukaryota</taxon>
        <taxon>Metazoa</taxon>
        <taxon>Ecdysozoa</taxon>
        <taxon>Nematoda</taxon>
        <taxon>Chromadorea</taxon>
        <taxon>Rhabditida</taxon>
        <taxon>Spirurina</taxon>
        <taxon>Spiruromorpha</taxon>
        <taxon>Filarioidea</taxon>
        <taxon>Onchocercidae</taxon>
        <taxon>Cercopithifilaria</taxon>
    </lineage>
</organism>
<dbReference type="InterPro" id="IPR024088">
    <property type="entry name" value="Tyr-tRNA-ligase_bac-type"/>
</dbReference>
<evidence type="ECO:0000259" key="11">
    <source>
        <dbReference type="Pfam" id="PF09764"/>
    </source>
</evidence>
<dbReference type="PRINTS" id="PR01040">
    <property type="entry name" value="TRNASYNTHTYR"/>
</dbReference>
<sequence length="689" mass="79351">MSLYGKNDCLIPPKYDCDYTPMYCEENIWKLCKKVSTSLEELSCCSAVFISNKNRTVPLWKQRAAAIGRDYVIWDYHVILLYSKSNSVLVYDFDTALTFPCDAQTYWTETFRPELNLDENYHRYVSFFIKAECFRVISGLHYLQHFSSDRSHMLETNGNHKAPPPSWAPIYDPDIGNNLHNFISMDSHLLKDISEVYDENSFSKLINERLRRIKLIMLRLVRLNLEMATSFCYLFSIGRFKLRRTFTTSSTAKNIKHFCVDLAKRNLISTSHPSNLSGDDFKLVSTLPNVVYAGFDPTAESLHIGHLLVLTNLFRATLHGCHAIALIGGATARVGDPSGHIKDRVIIPGHEIDQYVSKINSQVVKLFNNFTENNIQPSKHLSIVNNSDWHFKMSSTQFLEVCRDFRLGDMLRLGMVKSRMRDGSGLSCTEFLYQIFQSYDWYRLSRDYNCHFQIGGNDQLGHFDAGYDYIKKKTGKLSASICLPLLTDAQGKKLSKTSKEDSNIWLDERKTSPFTFYQYFRQKPDSVIVPLLRYFSLRTIEEIEEIEREHQTNLGKWIAQEKLAEELTKFVHGSNGFKMAKQCSEILFHGSLSEWRKMPTSFIEEQFGSASVQQLFRSSFSTMGELADRVHNGEGSSINKMKAGALKLNGIRFTNPDEVIDFDKICLDGKNITLVCWGKRKYHLVRWID</sequence>
<evidence type="ECO:0000256" key="8">
    <source>
        <dbReference type="ARBA" id="ARBA00033323"/>
    </source>
</evidence>
<evidence type="ECO:0000256" key="2">
    <source>
        <dbReference type="ARBA" id="ARBA00013160"/>
    </source>
</evidence>
<dbReference type="SUPFAM" id="SSF52374">
    <property type="entry name" value="Nucleotidylyl transferase"/>
    <property type="match status" value="1"/>
</dbReference>
<dbReference type="NCBIfam" id="TIGR00234">
    <property type="entry name" value="tyrS"/>
    <property type="match status" value="1"/>
</dbReference>
<dbReference type="GO" id="GO:0005829">
    <property type="term" value="C:cytosol"/>
    <property type="evidence" value="ECO:0007669"/>
    <property type="project" value="TreeGrafter"/>
</dbReference>
<dbReference type="GO" id="GO:0004831">
    <property type="term" value="F:tyrosine-tRNA ligase activity"/>
    <property type="evidence" value="ECO:0007669"/>
    <property type="project" value="UniProtKB-EC"/>
</dbReference>
<evidence type="ECO:0000256" key="6">
    <source>
        <dbReference type="ARBA" id="ARBA00022917"/>
    </source>
</evidence>
<evidence type="ECO:0000256" key="1">
    <source>
        <dbReference type="ARBA" id="ARBA00003923"/>
    </source>
</evidence>
<dbReference type="EC" id="6.1.1.1" evidence="2 10"/>
<dbReference type="EMBL" id="CAKAEH010001029">
    <property type="protein sequence ID" value="CAG9532624.1"/>
    <property type="molecule type" value="Genomic_DNA"/>
</dbReference>
<dbReference type="OrthoDB" id="337870at2759"/>
<protein>
    <recommendedName>
        <fullName evidence="2 10">Tyrosine--tRNA ligase</fullName>
        <ecNumber evidence="2 10">6.1.1.1</ecNumber>
    </recommendedName>
    <alternativeName>
        <fullName evidence="8 10">Tyrosyl-tRNA synthetase</fullName>
    </alternativeName>
</protein>
<comment type="similarity">
    <text evidence="10">Belongs to the class-I aminoacyl-tRNA synthetase family.</text>
</comment>
<dbReference type="Gene3D" id="3.10.620.10">
    <property type="entry name" value="Protein N-terminal glutamine amidohydrolase, alpha beta roll"/>
    <property type="match status" value="1"/>
</dbReference>
<dbReference type="InterPro" id="IPR002307">
    <property type="entry name" value="Tyr-tRNA-ligase"/>
</dbReference>
<dbReference type="AlphaFoldDB" id="A0A8J2LZC9"/>
<dbReference type="GO" id="GO:0016811">
    <property type="term" value="F:hydrolase activity, acting on carbon-nitrogen (but not peptide) bonds, in linear amides"/>
    <property type="evidence" value="ECO:0007669"/>
    <property type="project" value="InterPro"/>
</dbReference>
<dbReference type="Gene3D" id="1.10.240.10">
    <property type="entry name" value="Tyrosyl-Transfer RNA Synthetase"/>
    <property type="match status" value="1"/>
</dbReference>
<dbReference type="Pfam" id="PF09764">
    <property type="entry name" value="Nt_Gln_amidase"/>
    <property type="match status" value="1"/>
</dbReference>
<keyword evidence="6 10" id="KW-0648">Protein biosynthesis</keyword>
<accession>A0A8J2LZC9</accession>
<dbReference type="Gene3D" id="3.40.50.620">
    <property type="entry name" value="HUPs"/>
    <property type="match status" value="1"/>
</dbReference>
<keyword evidence="4 10" id="KW-0547">Nucleotide-binding</keyword>
<evidence type="ECO:0000256" key="7">
    <source>
        <dbReference type="ARBA" id="ARBA00023146"/>
    </source>
</evidence>
<dbReference type="CDD" id="cd00805">
    <property type="entry name" value="TyrRS_core"/>
    <property type="match status" value="1"/>
</dbReference>
<name>A0A8J2LZC9_9BILA</name>
<feature type="domain" description="Protein N-terminal glutamine amidohydrolase alpha beta roll" evidence="11">
    <location>
        <begin position="19"/>
        <end position="204"/>
    </location>
</feature>
<dbReference type="InterPro" id="IPR014729">
    <property type="entry name" value="Rossmann-like_a/b/a_fold"/>
</dbReference>
<reference evidence="12" key="1">
    <citation type="submission" date="2021-09" db="EMBL/GenBank/DDBJ databases">
        <authorList>
            <consortium name="Pathogen Informatics"/>
        </authorList>
    </citation>
    <scope>NUCLEOTIDE SEQUENCE</scope>
</reference>
<evidence type="ECO:0000256" key="9">
    <source>
        <dbReference type="ARBA" id="ARBA00048248"/>
    </source>
</evidence>
<dbReference type="InterPro" id="IPR001412">
    <property type="entry name" value="aa-tRNA-synth_I_CS"/>
</dbReference>
<evidence type="ECO:0000256" key="5">
    <source>
        <dbReference type="ARBA" id="ARBA00022840"/>
    </source>
</evidence>
<dbReference type="GO" id="GO:0005524">
    <property type="term" value="F:ATP binding"/>
    <property type="evidence" value="ECO:0007669"/>
    <property type="project" value="UniProtKB-KW"/>
</dbReference>
<dbReference type="PROSITE" id="PS00178">
    <property type="entry name" value="AA_TRNA_LIGASE_I"/>
    <property type="match status" value="1"/>
</dbReference>
<evidence type="ECO:0000313" key="13">
    <source>
        <dbReference type="Proteomes" id="UP000746747"/>
    </source>
</evidence>
<dbReference type="PANTHER" id="PTHR11766">
    <property type="entry name" value="TYROSYL-TRNA SYNTHETASE"/>
    <property type="match status" value="1"/>
</dbReference>
<gene>
    <name evidence="12" type="ORF">CJOHNSTONI_LOCUS2921</name>
</gene>
<dbReference type="Pfam" id="PF00579">
    <property type="entry name" value="tRNA-synt_1b"/>
    <property type="match status" value="1"/>
</dbReference>
<comment type="caution">
    <text evidence="12">The sequence shown here is derived from an EMBL/GenBank/DDBJ whole genome shotgun (WGS) entry which is preliminary data.</text>
</comment>
<keyword evidence="13" id="KW-1185">Reference proteome</keyword>
<evidence type="ECO:0000256" key="3">
    <source>
        <dbReference type="ARBA" id="ARBA00022598"/>
    </source>
</evidence>
<evidence type="ECO:0000256" key="4">
    <source>
        <dbReference type="ARBA" id="ARBA00022741"/>
    </source>
</evidence>
<dbReference type="InterPro" id="IPR002305">
    <property type="entry name" value="aa-tRNA-synth_Ic"/>
</dbReference>
<dbReference type="PANTHER" id="PTHR11766:SF0">
    <property type="entry name" value="TYROSINE--TRNA LIGASE, MITOCHONDRIAL"/>
    <property type="match status" value="1"/>
</dbReference>
<comment type="catalytic activity">
    <reaction evidence="9 10">
        <text>tRNA(Tyr) + L-tyrosine + ATP = L-tyrosyl-tRNA(Tyr) + AMP + diphosphate + H(+)</text>
        <dbReference type="Rhea" id="RHEA:10220"/>
        <dbReference type="Rhea" id="RHEA-COMP:9706"/>
        <dbReference type="Rhea" id="RHEA-COMP:9707"/>
        <dbReference type="ChEBI" id="CHEBI:15378"/>
        <dbReference type="ChEBI" id="CHEBI:30616"/>
        <dbReference type="ChEBI" id="CHEBI:33019"/>
        <dbReference type="ChEBI" id="CHEBI:58315"/>
        <dbReference type="ChEBI" id="CHEBI:78442"/>
        <dbReference type="ChEBI" id="CHEBI:78536"/>
        <dbReference type="ChEBI" id="CHEBI:456215"/>
        <dbReference type="EC" id="6.1.1.1"/>
    </reaction>
</comment>
<dbReference type="FunFam" id="1.10.240.10:FF:000001">
    <property type="entry name" value="Tyrosine--tRNA ligase"/>
    <property type="match status" value="1"/>
</dbReference>
<keyword evidence="3 10" id="KW-0436">Ligase</keyword>
<dbReference type="InterPro" id="IPR023128">
    <property type="entry name" value="Prot_N_Gln_amidohydro_ab_roll"/>
</dbReference>
<evidence type="ECO:0000256" key="10">
    <source>
        <dbReference type="RuleBase" id="RU361234"/>
    </source>
</evidence>
<dbReference type="GO" id="GO:0005739">
    <property type="term" value="C:mitochondrion"/>
    <property type="evidence" value="ECO:0007669"/>
    <property type="project" value="TreeGrafter"/>
</dbReference>
<proteinExistence type="inferred from homology"/>
<keyword evidence="7 10" id="KW-0030">Aminoacyl-tRNA synthetase</keyword>
<dbReference type="GO" id="GO:0006437">
    <property type="term" value="P:tyrosyl-tRNA aminoacylation"/>
    <property type="evidence" value="ECO:0007669"/>
    <property type="project" value="InterPro"/>
</dbReference>
<evidence type="ECO:0000313" key="12">
    <source>
        <dbReference type="EMBL" id="CAG9532624.1"/>
    </source>
</evidence>